<dbReference type="KEGG" id="ovi:T265_11806"/>
<sequence length="857" mass="98942">MLVLQTPALNNGDQVQNMVEKSQTKENEISFFDRFGRGDEDRARKRAQLASEYEEFKKWENEKFQNRFAAKKSLSSTLTVKTSNETLAPIPILLPVDPTKQLEHSEPKKSDEGDYLRLGNRLDAKLEELTQKIESLTSSYKHEMHDLLIRGETTDPHRKQSEQGNLLKTAVPDSNFLTDEQMKLYESQLQDRLRALREAEDRLLSIEKEYKRVRDNDQTTTLADPFTSKPMIPRANLEVSESARSPMVFGRENNLEQNKLKFEAKQRYRQELEQQILEAQQKRKAEVALSKATKPDTPLVRPVSPLSKLSSDPTEASMLNAKTVIPPAPTLEEQEYFLAGKRDLLADNGQAPTQYKPLLPRTDSHSKVTSSDKLIVDQRGKPVSIKDQEAKKAQYAQDLRRQIEEAKLKKELQKKQDEEYDRKMEEEFRRYHAYNAQPHPANLEDNRAVGTHSIQSQPGDVVLVGNEDGGFARGGHGVFGSPLTTEQKMNLQKYKEDLAKQIEDKRRRQEEARRREEELELRETERVAAEQARMQREFEAEKARIRASQLENEDHAAAPRLDLERKQTVTKNYQLPRSQHQLRQKTQQRKPKPQKAERPHSGNQKQSECDLLIGPDIAIHNLKRSSFCADNSRQSEKDHSVLQQLRDLRTQLDTEKMRIEEALRRHQTLDRYGLTSGKPHPRVVRRGETLFTGPYLFEPNCRWKYGIGTVREVSPFGMWAKNALHEDSLLRMDAKQMAFLNAQDNYLRELNDELDVMTKRELLNDAILERQNLLGADEPVGQRAAMEFLLDEPTKESKRPASPSQGSVDIDELNEKNQQRLKRLEAIQLLNDIDTDPEAVLQRFVTKHDAVFTRNTE</sequence>
<feature type="compositionally biased region" description="Basic residues" evidence="2">
    <location>
        <begin position="580"/>
        <end position="593"/>
    </location>
</feature>
<gene>
    <name evidence="3" type="ORF">T265_11806</name>
</gene>
<organism evidence="3 4">
    <name type="scientific">Opisthorchis viverrini</name>
    <name type="common">Southeast Asian liver fluke</name>
    <dbReference type="NCBI Taxonomy" id="6198"/>
    <lineage>
        <taxon>Eukaryota</taxon>
        <taxon>Metazoa</taxon>
        <taxon>Spiralia</taxon>
        <taxon>Lophotrochozoa</taxon>
        <taxon>Platyhelminthes</taxon>
        <taxon>Trematoda</taxon>
        <taxon>Digenea</taxon>
        <taxon>Opisthorchiida</taxon>
        <taxon>Opisthorchiata</taxon>
        <taxon>Opisthorchiidae</taxon>
        <taxon>Opisthorchis</taxon>
    </lineage>
</organism>
<feature type="region of interest" description="Disordered" evidence="2">
    <location>
        <begin position="288"/>
        <end position="314"/>
    </location>
</feature>
<feature type="coiled-coil region" evidence="1">
    <location>
        <begin position="182"/>
        <end position="216"/>
    </location>
</feature>
<keyword evidence="4" id="KW-1185">Reference proteome</keyword>
<dbReference type="Proteomes" id="UP000054324">
    <property type="component" value="Unassembled WGS sequence"/>
</dbReference>
<keyword evidence="1" id="KW-0175">Coiled coil</keyword>
<feature type="coiled-coil region" evidence="1">
    <location>
        <begin position="385"/>
        <end position="423"/>
    </location>
</feature>
<dbReference type="STRING" id="6198.A0A074YXM0"/>
<reference evidence="3 4" key="1">
    <citation type="submission" date="2013-11" db="EMBL/GenBank/DDBJ databases">
        <title>Opisthorchis viverrini - life in the bile duct.</title>
        <authorList>
            <person name="Young N.D."/>
            <person name="Nagarajan N."/>
            <person name="Lin S.J."/>
            <person name="Korhonen P.K."/>
            <person name="Jex A.R."/>
            <person name="Hall R.S."/>
            <person name="Safavi-Hemami H."/>
            <person name="Kaewkong W."/>
            <person name="Bertrand D."/>
            <person name="Gao S."/>
            <person name="Seet Q."/>
            <person name="Wongkham S."/>
            <person name="Teh B.T."/>
            <person name="Wongkham C."/>
            <person name="Intapan P.M."/>
            <person name="Maleewong W."/>
            <person name="Yang X."/>
            <person name="Hu M."/>
            <person name="Wang Z."/>
            <person name="Hofmann A."/>
            <person name="Sternberg P.W."/>
            <person name="Tan P."/>
            <person name="Wang J."/>
            <person name="Gasser R.B."/>
        </authorList>
    </citation>
    <scope>NUCLEOTIDE SEQUENCE [LARGE SCALE GENOMIC DNA]</scope>
</reference>
<name>A0A074YXM0_OPIVI</name>
<dbReference type="AlphaFoldDB" id="A0A074YXM0"/>
<feature type="region of interest" description="Disordered" evidence="2">
    <location>
        <begin position="791"/>
        <end position="813"/>
    </location>
</feature>
<evidence type="ECO:0000256" key="2">
    <source>
        <dbReference type="SAM" id="MobiDB-lite"/>
    </source>
</evidence>
<dbReference type="EMBL" id="KL597216">
    <property type="protein sequence ID" value="KER19413.1"/>
    <property type="molecule type" value="Genomic_DNA"/>
</dbReference>
<feature type="region of interest" description="Disordered" evidence="2">
    <location>
        <begin position="503"/>
        <end position="609"/>
    </location>
</feature>
<feature type="compositionally biased region" description="Polar residues" evidence="2">
    <location>
        <begin position="569"/>
        <end position="579"/>
    </location>
</feature>
<evidence type="ECO:0000313" key="4">
    <source>
        <dbReference type="Proteomes" id="UP000054324"/>
    </source>
</evidence>
<proteinExistence type="predicted"/>
<dbReference type="CTD" id="20325974"/>
<dbReference type="OrthoDB" id="10044099at2759"/>
<dbReference type="GeneID" id="20325974"/>
<accession>A0A074YXM0</accession>
<dbReference type="RefSeq" id="XP_009176836.1">
    <property type="nucleotide sequence ID" value="XM_009178572.1"/>
</dbReference>
<evidence type="ECO:0000313" key="3">
    <source>
        <dbReference type="EMBL" id="KER19413.1"/>
    </source>
</evidence>
<protein>
    <recommendedName>
        <fullName evidence="5">Centrosome and spindle pole-associated protein 1</fullName>
    </recommendedName>
</protein>
<feature type="compositionally biased region" description="Basic and acidic residues" evidence="2">
    <location>
        <begin position="503"/>
        <end position="544"/>
    </location>
</feature>
<evidence type="ECO:0008006" key="5">
    <source>
        <dbReference type="Google" id="ProtNLM"/>
    </source>
</evidence>
<feature type="coiled-coil region" evidence="1">
    <location>
        <begin position="119"/>
        <end position="146"/>
    </location>
</feature>
<evidence type="ECO:0000256" key="1">
    <source>
        <dbReference type="SAM" id="Coils"/>
    </source>
</evidence>
<feature type="compositionally biased region" description="Basic and acidic residues" evidence="2">
    <location>
        <begin position="552"/>
        <end position="567"/>
    </location>
</feature>